<dbReference type="RefSeq" id="WP_110025266.1">
    <property type="nucleotide sequence ID" value="NZ_QGTS01000003.1"/>
</dbReference>
<dbReference type="EMBL" id="QGTS01000003">
    <property type="protein sequence ID" value="PWW10953.1"/>
    <property type="molecule type" value="Genomic_DNA"/>
</dbReference>
<dbReference type="AlphaFoldDB" id="A0A317Q5N6"/>
<sequence length="72" mass="7447">MLDNYFGPRPTQAEQQRLLAVQAALELVQATSAVSGETGNSTAPGTVPNLALVSRDIAGLADAIQAALVVRE</sequence>
<gene>
    <name evidence="1" type="ORF">DES37_103330</name>
</gene>
<evidence type="ECO:0000313" key="2">
    <source>
        <dbReference type="Proteomes" id="UP000246744"/>
    </source>
</evidence>
<dbReference type="OrthoDB" id="9965732at2"/>
<keyword evidence="2" id="KW-1185">Reference proteome</keyword>
<reference evidence="1 2" key="1">
    <citation type="submission" date="2018-05" db="EMBL/GenBank/DDBJ databases">
        <title>Genomic Encyclopedia of Type Strains, Phase IV (KMG-IV): sequencing the most valuable type-strain genomes for metagenomic binning, comparative biology and taxonomic classification.</title>
        <authorList>
            <person name="Goeker M."/>
        </authorList>
    </citation>
    <scope>NUCLEOTIDE SEQUENCE [LARGE SCALE GENOMIC DNA]</scope>
    <source>
        <strain evidence="1 2">DSM 19579</strain>
    </source>
</reference>
<organism evidence="1 2">
    <name type="scientific">Mangrovibacter plantisponsor</name>
    <dbReference type="NCBI Taxonomy" id="451513"/>
    <lineage>
        <taxon>Bacteria</taxon>
        <taxon>Pseudomonadati</taxon>
        <taxon>Pseudomonadota</taxon>
        <taxon>Gammaproteobacteria</taxon>
        <taxon>Enterobacterales</taxon>
        <taxon>Enterobacteriaceae</taxon>
        <taxon>Mangrovibacter</taxon>
    </lineage>
</organism>
<name>A0A317Q5N6_9ENTR</name>
<dbReference type="Proteomes" id="UP000246744">
    <property type="component" value="Unassembled WGS sequence"/>
</dbReference>
<comment type="caution">
    <text evidence="1">The sequence shown here is derived from an EMBL/GenBank/DDBJ whole genome shotgun (WGS) entry which is preliminary data.</text>
</comment>
<protein>
    <submittedName>
        <fullName evidence="1">Uncharacterized protein</fullName>
    </submittedName>
</protein>
<evidence type="ECO:0000313" key="1">
    <source>
        <dbReference type="EMBL" id="PWW10953.1"/>
    </source>
</evidence>
<proteinExistence type="predicted"/>
<accession>A0A317Q5N6</accession>